<name>A0A9X0QIM5_9BACT</name>
<dbReference type="RefSeq" id="WP_183980890.1">
    <property type="nucleotide sequence ID" value="NZ_JACHEB010000012.1"/>
</dbReference>
<feature type="transmembrane region" description="Helical" evidence="1">
    <location>
        <begin position="160"/>
        <end position="184"/>
    </location>
</feature>
<evidence type="ECO:0000313" key="3">
    <source>
        <dbReference type="Proteomes" id="UP000535182"/>
    </source>
</evidence>
<dbReference type="AlphaFoldDB" id="A0A9X0QIM5"/>
<feature type="transmembrane region" description="Helical" evidence="1">
    <location>
        <begin position="205"/>
        <end position="230"/>
    </location>
</feature>
<feature type="transmembrane region" description="Helical" evidence="1">
    <location>
        <begin position="108"/>
        <end position="129"/>
    </location>
</feature>
<keyword evidence="1" id="KW-0472">Membrane</keyword>
<evidence type="ECO:0000313" key="2">
    <source>
        <dbReference type="EMBL" id="MBB5331025.1"/>
    </source>
</evidence>
<evidence type="ECO:0000256" key="1">
    <source>
        <dbReference type="SAM" id="Phobius"/>
    </source>
</evidence>
<feature type="transmembrane region" description="Helical" evidence="1">
    <location>
        <begin position="35"/>
        <end position="55"/>
    </location>
</feature>
<protein>
    <submittedName>
        <fullName evidence="2">Uncharacterized protein</fullName>
    </submittedName>
</protein>
<keyword evidence="1" id="KW-0812">Transmembrane</keyword>
<keyword evidence="1" id="KW-1133">Transmembrane helix</keyword>
<comment type="caution">
    <text evidence="2">The sequence shown here is derived from an EMBL/GenBank/DDBJ whole genome shotgun (WGS) entry which is preliminary data.</text>
</comment>
<keyword evidence="3" id="KW-1185">Reference proteome</keyword>
<gene>
    <name evidence="2" type="ORF">HDF14_004662</name>
</gene>
<dbReference type="Proteomes" id="UP000535182">
    <property type="component" value="Unassembled WGS sequence"/>
</dbReference>
<accession>A0A9X0QIM5</accession>
<proteinExistence type="predicted"/>
<sequence length="333" mass="36299">MQNELFVTERMTEPAKIPAVGEIWSHFDLGEATKVVTILAAFAYATGAIAINTYLHSLGIVDFSFAKPKLLLTGIVVLFTYLLLASPAFFVAWSMATRHEQTVRRLSSVGHIAILLIGSLMLLLGASVFSCFQTHPSMGQSTVWQVWRITNPGGSVSKRLLASLLVTLAVYLPVLIAAMSVYVAARLFDRETAGRPAPQISLRRFSLVMAVAVFVVATIGYICVFTNTFYSVIPQEFGGGQPYFENVVVGKDDLCQLQQLGIPFVSGQSDVTLPLPVLHETDTLVAVWLNDMSKGSWNFVVAVLDKKVITATKIVAKPDSPFPPRLLTQACTD</sequence>
<reference evidence="2 3" key="1">
    <citation type="submission" date="2020-08" db="EMBL/GenBank/DDBJ databases">
        <title>Genomic Encyclopedia of Type Strains, Phase IV (KMG-V): Genome sequencing to study the core and pangenomes of soil and plant-associated prokaryotes.</title>
        <authorList>
            <person name="Whitman W."/>
        </authorList>
    </citation>
    <scope>NUCLEOTIDE SEQUENCE [LARGE SCALE GENOMIC DNA]</scope>
    <source>
        <strain evidence="2 3">X5P2</strain>
    </source>
</reference>
<dbReference type="EMBL" id="JACHEB010000012">
    <property type="protein sequence ID" value="MBB5331025.1"/>
    <property type="molecule type" value="Genomic_DNA"/>
</dbReference>
<feature type="transmembrane region" description="Helical" evidence="1">
    <location>
        <begin position="75"/>
        <end position="96"/>
    </location>
</feature>
<organism evidence="2 3">
    <name type="scientific">Tunturiibacter gelidiferens</name>
    <dbReference type="NCBI Taxonomy" id="3069689"/>
    <lineage>
        <taxon>Bacteria</taxon>
        <taxon>Pseudomonadati</taxon>
        <taxon>Acidobacteriota</taxon>
        <taxon>Terriglobia</taxon>
        <taxon>Terriglobales</taxon>
        <taxon>Acidobacteriaceae</taxon>
        <taxon>Tunturiibacter</taxon>
    </lineage>
</organism>